<sequence>MARPRTRAVVLIAGLLAAGAIPTAPARAAEPVTPIYLDTHYTFAERAADLVSRMTLAEKVAQLHTNSAPPIARLGVQQYTYWNEAQHGVNRLGGNARRGSVGGGVHATSFPTNLATSMSWDPELIYQETTAIADEARGLLDKSLWGVGQNNIGPDRNAYGNLSYWAPTVNMARDPRWGRNDEGFGEDPVLVAKLAGAYVNGFQGQSRAGEPLTPYLKTAATAKHFALNNVEANRESGSSNTTEANIRNYYTPQFRSLIQDAHVSGLMTAYNRVNGTPAPADTYMTNVLAERTFGFGGYSTSDCGAITDVWAANRHNWAPPGWTTATSGGRTTWTNTATGRQLSGAAGAQAWALRAGTQLNCRGDEFTLANIQEALDAGVLSVGVLDDALVRVFTTRMATGEFDPADRVSYTAITKDQIESPAHQRLAEQVAANSLVLLKNDQVNGAPVLPADPANLYRVIVVGDLADTVTLGGYSGDPTVRVSPVQGIRNALPGATVTFDACATSTTATTAAACDPRTLADLPSADLVVVFVGTDQNVATEGKDRATLALPGNYQSLIDQIGAAGNPRSVLAVQASGPVAIEQAQQRFPAVVFGAYNGQSQGTALAGVLLGAHNPSGRLSFTWHKDDSQLPDIQNYGLTPAQTGGLGRTYQYFTGTPSYPFGYGLSYTTFTYGKVRADRESTTPDGWITLHTDVTNTGTRAGATVAQVYATTPAVAGLDLPAMRLVGFQKTRVLQPGERQAIAVRIQASALAFYDEKHRRQVVYNGRYRFQVATDAANVVGSDDVRIHGRITPRVSYVTVRPDRVQLTPGDTVDLAGRNPWIADDTAQAGQHVRADRVVEAVHNDESFVDLRRAKVTYRSSNPRVATVSRTGRITAISAGVTTIAVTLDGVTGTTPIVVKQPFTLDVPPLVTAGSTITAAVTLPNPGPVPLTGVTLTLDTPDGWTATPDGPTTFASIAPGATVRSSWTLTPPEQPGTFDVTAGVTFRSVNGPATTSATRTVSLPFPSLAAAYGNVGISDDTRPAAGDLDGGGYSYSAQALAAATPAITAGGTVDHDGLTFTWPAAAAGSADNVVAGGQTIALQGSGTRLGLIGTGVSGTPSGPATVTYTDGTTQTFTLTFTDWYANRPAEGGSIVTSLPYHNTASNPRVRKVSLYYTSTALDSAKTVRYLTLPTISQGVTAAQASMHIFATAIG</sequence>
<gene>
    <name evidence="6" type="ORF">KZ829_35425</name>
</gene>
<dbReference type="InterPro" id="IPR003343">
    <property type="entry name" value="Big_2"/>
</dbReference>
<dbReference type="Pfam" id="PF10633">
    <property type="entry name" value="NPCBM_assoc"/>
    <property type="match status" value="1"/>
</dbReference>
<dbReference type="InterPro" id="IPR036881">
    <property type="entry name" value="Glyco_hydro_3_C_sf"/>
</dbReference>
<dbReference type="Gene3D" id="3.40.50.1700">
    <property type="entry name" value="Glycoside hydrolase family 3 C-terminal domain"/>
    <property type="match status" value="1"/>
</dbReference>
<dbReference type="Proteomes" id="UP001519863">
    <property type="component" value="Unassembled WGS sequence"/>
</dbReference>
<dbReference type="PANTHER" id="PTHR42721">
    <property type="entry name" value="SUGAR HYDROLASE-RELATED"/>
    <property type="match status" value="1"/>
</dbReference>
<dbReference type="InterPro" id="IPR018905">
    <property type="entry name" value="A-galactase_NEW3"/>
</dbReference>
<evidence type="ECO:0000256" key="3">
    <source>
        <dbReference type="ARBA" id="ARBA00022801"/>
    </source>
</evidence>
<dbReference type="SUPFAM" id="SSF51445">
    <property type="entry name" value="(Trans)glycosidases"/>
    <property type="match status" value="1"/>
</dbReference>
<dbReference type="SUPFAM" id="SSF52279">
    <property type="entry name" value="Beta-D-glucan exohydrolase, C-terminal domain"/>
    <property type="match status" value="1"/>
</dbReference>
<dbReference type="Pfam" id="PF00933">
    <property type="entry name" value="Glyco_hydro_3"/>
    <property type="match status" value="1"/>
</dbReference>
<keyword evidence="3 6" id="KW-0378">Hydrolase</keyword>
<dbReference type="EMBL" id="JAHXZI010000024">
    <property type="protein sequence ID" value="MBW6439034.1"/>
    <property type="molecule type" value="Genomic_DNA"/>
</dbReference>
<dbReference type="InterPro" id="IPR044993">
    <property type="entry name" value="BXL"/>
</dbReference>
<evidence type="ECO:0000313" key="6">
    <source>
        <dbReference type="EMBL" id="MBW6439034.1"/>
    </source>
</evidence>
<dbReference type="GO" id="GO:0016787">
    <property type="term" value="F:hydrolase activity"/>
    <property type="evidence" value="ECO:0007669"/>
    <property type="project" value="UniProtKB-KW"/>
</dbReference>
<accession>A0ABS7BD71</accession>
<dbReference type="InterPro" id="IPR013783">
    <property type="entry name" value="Ig-like_fold"/>
</dbReference>
<evidence type="ECO:0000256" key="2">
    <source>
        <dbReference type="ARBA" id="ARBA00022729"/>
    </source>
</evidence>
<comment type="similarity">
    <text evidence="1">Belongs to the glycosyl hydrolase 3 family.</text>
</comment>
<organism evidence="6 7">
    <name type="scientific">Actinoplanes hulinensis</name>
    <dbReference type="NCBI Taxonomy" id="1144547"/>
    <lineage>
        <taxon>Bacteria</taxon>
        <taxon>Bacillati</taxon>
        <taxon>Actinomycetota</taxon>
        <taxon>Actinomycetes</taxon>
        <taxon>Micromonosporales</taxon>
        <taxon>Micromonosporaceae</taxon>
        <taxon>Actinoplanes</taxon>
    </lineage>
</organism>
<feature type="domain" description="Fibronectin type III-like" evidence="5">
    <location>
        <begin position="704"/>
        <end position="776"/>
    </location>
</feature>
<dbReference type="RefSeq" id="WP_220148205.1">
    <property type="nucleotide sequence ID" value="NZ_JAHXZI010000024.1"/>
</dbReference>
<dbReference type="Pfam" id="PF02368">
    <property type="entry name" value="Big_2"/>
    <property type="match status" value="1"/>
</dbReference>
<dbReference type="InterPro" id="IPR008964">
    <property type="entry name" value="Invasin/intimin_cell_adhesion"/>
</dbReference>
<evidence type="ECO:0000256" key="4">
    <source>
        <dbReference type="SAM" id="SignalP"/>
    </source>
</evidence>
<dbReference type="Gene3D" id="2.60.40.10">
    <property type="entry name" value="Immunoglobulins"/>
    <property type="match status" value="2"/>
</dbReference>
<dbReference type="Gene3D" id="2.60.40.1080">
    <property type="match status" value="1"/>
</dbReference>
<name>A0ABS7BD71_9ACTN</name>
<dbReference type="PANTHER" id="PTHR42721:SF3">
    <property type="entry name" value="BETA-D-XYLOSIDASE 5-RELATED"/>
    <property type="match status" value="1"/>
</dbReference>
<evidence type="ECO:0000313" key="7">
    <source>
        <dbReference type="Proteomes" id="UP001519863"/>
    </source>
</evidence>
<dbReference type="Gene3D" id="3.20.20.300">
    <property type="entry name" value="Glycoside hydrolase, family 3, N-terminal domain"/>
    <property type="match status" value="1"/>
</dbReference>
<dbReference type="InterPro" id="IPR026891">
    <property type="entry name" value="Fn3-like"/>
</dbReference>
<dbReference type="Pfam" id="PF14310">
    <property type="entry name" value="Fn3-like"/>
    <property type="match status" value="1"/>
</dbReference>
<dbReference type="InterPro" id="IPR017853">
    <property type="entry name" value="GH"/>
</dbReference>
<reference evidence="6 7" key="1">
    <citation type="journal article" date="2013" name="Antonie Van Leeuwenhoek">
        <title>Actinoplanes hulinensis sp. nov., a novel actinomycete isolated from soybean root (Glycine max (L.) Merr).</title>
        <authorList>
            <person name="Shen Y."/>
            <person name="Liu C."/>
            <person name="Wang X."/>
            <person name="Zhao J."/>
            <person name="Jia F."/>
            <person name="Zhang Y."/>
            <person name="Wang L."/>
            <person name="Yang D."/>
            <person name="Xiang W."/>
        </authorList>
    </citation>
    <scope>NUCLEOTIDE SEQUENCE [LARGE SCALE GENOMIC DNA]</scope>
    <source>
        <strain evidence="6 7">NEAU-M9</strain>
    </source>
</reference>
<keyword evidence="2 4" id="KW-0732">Signal</keyword>
<protein>
    <submittedName>
        <fullName evidence="6">Glycoside hydrolase family 3 C-terminal domain-containing protein</fullName>
    </submittedName>
</protein>
<comment type="caution">
    <text evidence="6">The sequence shown here is derived from an EMBL/GenBank/DDBJ whole genome shotgun (WGS) entry which is preliminary data.</text>
</comment>
<feature type="signal peptide" evidence="4">
    <location>
        <begin position="1"/>
        <end position="28"/>
    </location>
</feature>
<dbReference type="SUPFAM" id="SSF49373">
    <property type="entry name" value="Invasin/intimin cell-adhesion fragments"/>
    <property type="match status" value="1"/>
</dbReference>
<dbReference type="SMART" id="SM01217">
    <property type="entry name" value="Fn3_like"/>
    <property type="match status" value="1"/>
</dbReference>
<dbReference type="InterPro" id="IPR001764">
    <property type="entry name" value="Glyco_hydro_3_N"/>
</dbReference>
<feature type="chain" id="PRO_5045954434" evidence="4">
    <location>
        <begin position="29"/>
        <end position="1194"/>
    </location>
</feature>
<dbReference type="InterPro" id="IPR002772">
    <property type="entry name" value="Glyco_hydro_3_C"/>
</dbReference>
<evidence type="ECO:0000259" key="5">
    <source>
        <dbReference type="SMART" id="SM01217"/>
    </source>
</evidence>
<evidence type="ECO:0000256" key="1">
    <source>
        <dbReference type="ARBA" id="ARBA00005336"/>
    </source>
</evidence>
<keyword evidence="7" id="KW-1185">Reference proteome</keyword>
<dbReference type="InterPro" id="IPR036962">
    <property type="entry name" value="Glyco_hydro_3_N_sf"/>
</dbReference>
<proteinExistence type="inferred from homology"/>
<dbReference type="Pfam" id="PF01915">
    <property type="entry name" value="Glyco_hydro_3_C"/>
    <property type="match status" value="1"/>
</dbReference>